<organism evidence="3 4">
    <name type="scientific">Tenggerimyces flavus</name>
    <dbReference type="NCBI Taxonomy" id="1708749"/>
    <lineage>
        <taxon>Bacteria</taxon>
        <taxon>Bacillati</taxon>
        <taxon>Actinomycetota</taxon>
        <taxon>Actinomycetes</taxon>
        <taxon>Propionibacteriales</taxon>
        <taxon>Nocardioidaceae</taxon>
        <taxon>Tenggerimyces</taxon>
    </lineage>
</organism>
<keyword evidence="3" id="KW-0808">Transferase</keyword>
<feature type="transmembrane region" description="Helical" evidence="1">
    <location>
        <begin position="336"/>
        <end position="355"/>
    </location>
</feature>
<dbReference type="EMBL" id="JBHRZH010000056">
    <property type="protein sequence ID" value="MFC3766582.1"/>
    <property type="molecule type" value="Genomic_DNA"/>
</dbReference>
<evidence type="ECO:0000256" key="1">
    <source>
        <dbReference type="SAM" id="Phobius"/>
    </source>
</evidence>
<dbReference type="GO" id="GO:0016746">
    <property type="term" value="F:acyltransferase activity"/>
    <property type="evidence" value="ECO:0007669"/>
    <property type="project" value="UniProtKB-KW"/>
</dbReference>
<keyword evidence="1" id="KW-0472">Membrane</keyword>
<evidence type="ECO:0000259" key="2">
    <source>
        <dbReference type="Pfam" id="PF01757"/>
    </source>
</evidence>
<feature type="transmembrane region" description="Helical" evidence="1">
    <location>
        <begin position="312"/>
        <end position="330"/>
    </location>
</feature>
<comment type="caution">
    <text evidence="3">The sequence shown here is derived from an EMBL/GenBank/DDBJ whole genome shotgun (WGS) entry which is preliminary data.</text>
</comment>
<keyword evidence="4" id="KW-1185">Reference proteome</keyword>
<proteinExistence type="predicted"/>
<feature type="transmembrane region" description="Helical" evidence="1">
    <location>
        <begin position="121"/>
        <end position="141"/>
    </location>
</feature>
<evidence type="ECO:0000313" key="3">
    <source>
        <dbReference type="EMBL" id="MFC3766582.1"/>
    </source>
</evidence>
<dbReference type="Proteomes" id="UP001595699">
    <property type="component" value="Unassembled WGS sequence"/>
</dbReference>
<reference evidence="4" key="1">
    <citation type="journal article" date="2019" name="Int. J. Syst. Evol. Microbiol.">
        <title>The Global Catalogue of Microorganisms (GCM) 10K type strain sequencing project: providing services to taxonomists for standard genome sequencing and annotation.</title>
        <authorList>
            <consortium name="The Broad Institute Genomics Platform"/>
            <consortium name="The Broad Institute Genome Sequencing Center for Infectious Disease"/>
            <person name="Wu L."/>
            <person name="Ma J."/>
        </authorList>
    </citation>
    <scope>NUCLEOTIDE SEQUENCE [LARGE SCALE GENOMIC DNA]</scope>
    <source>
        <strain evidence="4">CGMCC 4.7241</strain>
    </source>
</reference>
<feature type="transmembrane region" description="Helical" evidence="1">
    <location>
        <begin position="80"/>
        <end position="100"/>
    </location>
</feature>
<feature type="transmembrane region" description="Helical" evidence="1">
    <location>
        <begin position="399"/>
        <end position="416"/>
    </location>
</feature>
<keyword evidence="3" id="KW-0012">Acyltransferase</keyword>
<feature type="transmembrane region" description="Helical" evidence="1">
    <location>
        <begin position="213"/>
        <end position="231"/>
    </location>
</feature>
<feature type="transmembrane region" description="Helical" evidence="1">
    <location>
        <begin position="183"/>
        <end position="201"/>
    </location>
</feature>
<sequence length="417" mass="44387">MADVLTRPRPRRRSGWSAYVAKVDEATPASRDRAIDGYRALATLGVIVGHWLVGALVLTAEGLQISSPLRTLGALAPASWFLQMLGLFFLVGGFSAALSYTRSSGRGSTYWDWLKARFVRLGRPVIAGVALSALALTVLAFTGVPTGSLRTWLVLFVQPLWFIAIYGVVTALTPYAFAASRRLGVFAALPLIVTVAVVDVLRYGPFASSMPSWIGMINLLPGWLFAFQLGVSWAQGRIDRRTAWVLFGGGVALFALLVGVFEYPMSMVGVPGEARTNAHPPSLLVLALAAAQSGAAILLHRRVKALLERRRGLWPGTALVNLSAMTIFCWHQVPLVLVSLAGGAIGGAGVAGLTATPDSLGWLAARVVWLPVLAVVLGLIVLAVRRFEGPWTGFGRTGKLAAVVLTAGFVGYLAVLY</sequence>
<feature type="domain" description="Acyltransferase 3" evidence="2">
    <location>
        <begin position="33"/>
        <end position="382"/>
    </location>
</feature>
<feature type="transmembrane region" description="Helical" evidence="1">
    <location>
        <begin position="40"/>
        <end position="60"/>
    </location>
</feature>
<dbReference type="EC" id="2.3.1.-" evidence="3"/>
<feature type="transmembrane region" description="Helical" evidence="1">
    <location>
        <begin position="153"/>
        <end position="176"/>
    </location>
</feature>
<dbReference type="Pfam" id="PF01757">
    <property type="entry name" value="Acyl_transf_3"/>
    <property type="match status" value="1"/>
</dbReference>
<keyword evidence="1" id="KW-0812">Transmembrane</keyword>
<feature type="transmembrane region" description="Helical" evidence="1">
    <location>
        <begin position="243"/>
        <end position="261"/>
    </location>
</feature>
<keyword evidence="1" id="KW-1133">Transmembrane helix</keyword>
<protein>
    <submittedName>
        <fullName evidence="3">Acyltransferase</fullName>
        <ecNumber evidence="3">2.3.1.-</ecNumber>
    </submittedName>
</protein>
<dbReference type="InterPro" id="IPR002656">
    <property type="entry name" value="Acyl_transf_3_dom"/>
</dbReference>
<feature type="transmembrane region" description="Helical" evidence="1">
    <location>
        <begin position="281"/>
        <end position="300"/>
    </location>
</feature>
<gene>
    <name evidence="3" type="ORF">ACFOUW_37540</name>
</gene>
<name>A0ABV7YNI7_9ACTN</name>
<feature type="transmembrane region" description="Helical" evidence="1">
    <location>
        <begin position="367"/>
        <end position="387"/>
    </location>
</feature>
<accession>A0ABV7YNI7</accession>
<dbReference type="RefSeq" id="WP_205118092.1">
    <property type="nucleotide sequence ID" value="NZ_JAFBCM010000001.1"/>
</dbReference>
<evidence type="ECO:0000313" key="4">
    <source>
        <dbReference type="Proteomes" id="UP001595699"/>
    </source>
</evidence>